<feature type="non-terminal residue" evidence="1">
    <location>
        <position position="1"/>
    </location>
</feature>
<protein>
    <submittedName>
        <fullName evidence="1">Uncharacterized protein</fullName>
    </submittedName>
</protein>
<gene>
    <name evidence="1" type="ORF">PFISCL1PPCAC_14886</name>
</gene>
<proteinExistence type="predicted"/>
<accession>A0AAV5W0Z6</accession>
<name>A0AAV5W0Z6_9BILA</name>
<reference evidence="1" key="1">
    <citation type="submission" date="2023-10" db="EMBL/GenBank/DDBJ databases">
        <title>Genome assembly of Pristionchus species.</title>
        <authorList>
            <person name="Yoshida K."/>
            <person name="Sommer R.J."/>
        </authorList>
    </citation>
    <scope>NUCLEOTIDE SEQUENCE</scope>
    <source>
        <strain evidence="1">RS5133</strain>
    </source>
</reference>
<dbReference type="AlphaFoldDB" id="A0AAV5W0Z6"/>
<keyword evidence="2" id="KW-1185">Reference proteome</keyword>
<evidence type="ECO:0000313" key="2">
    <source>
        <dbReference type="Proteomes" id="UP001432322"/>
    </source>
</evidence>
<evidence type="ECO:0000313" key="1">
    <source>
        <dbReference type="EMBL" id="GMT23589.1"/>
    </source>
</evidence>
<organism evidence="1 2">
    <name type="scientific">Pristionchus fissidentatus</name>
    <dbReference type="NCBI Taxonomy" id="1538716"/>
    <lineage>
        <taxon>Eukaryota</taxon>
        <taxon>Metazoa</taxon>
        <taxon>Ecdysozoa</taxon>
        <taxon>Nematoda</taxon>
        <taxon>Chromadorea</taxon>
        <taxon>Rhabditida</taxon>
        <taxon>Rhabditina</taxon>
        <taxon>Diplogasteromorpha</taxon>
        <taxon>Diplogasteroidea</taxon>
        <taxon>Neodiplogasteridae</taxon>
        <taxon>Pristionchus</taxon>
    </lineage>
</organism>
<comment type="caution">
    <text evidence="1">The sequence shown here is derived from an EMBL/GenBank/DDBJ whole genome shotgun (WGS) entry which is preliminary data.</text>
</comment>
<dbReference type="EMBL" id="BTSY01000004">
    <property type="protein sequence ID" value="GMT23589.1"/>
    <property type="molecule type" value="Genomic_DNA"/>
</dbReference>
<sequence>SLIELGSIRQLVSSPYFFFFSEAGWATCRLADTIPLISTITMVALSTPAVARSCCIISCDITMTLSSPSILR</sequence>
<dbReference type="Proteomes" id="UP001432322">
    <property type="component" value="Unassembled WGS sequence"/>
</dbReference>